<keyword evidence="9" id="KW-0067">ATP-binding</keyword>
<dbReference type="CDD" id="cd13999">
    <property type="entry name" value="STKc_MAP3K-like"/>
    <property type="match status" value="1"/>
</dbReference>
<keyword evidence="7" id="KW-0547">Nucleotide-binding</keyword>
<evidence type="ECO:0000256" key="2">
    <source>
        <dbReference type="ARBA" id="ARBA00012513"/>
    </source>
</evidence>
<name>A0ABD1VBX4_9LAMI</name>
<dbReference type="Gene3D" id="1.10.510.10">
    <property type="entry name" value="Transferase(Phosphotransferase) domain 1"/>
    <property type="match status" value="1"/>
</dbReference>
<evidence type="ECO:0000256" key="1">
    <source>
        <dbReference type="ARBA" id="ARBA00004370"/>
    </source>
</evidence>
<keyword evidence="4" id="KW-0600">Photoreceptor protein</keyword>
<gene>
    <name evidence="18" type="ORF">Adt_08078</name>
</gene>
<comment type="catalytic activity">
    <reaction evidence="14">
        <text>L-seryl-[protein] + ATP = O-phospho-L-seryl-[protein] + ADP + H(+)</text>
        <dbReference type="Rhea" id="RHEA:17989"/>
        <dbReference type="Rhea" id="RHEA-COMP:9863"/>
        <dbReference type="Rhea" id="RHEA-COMP:11604"/>
        <dbReference type="ChEBI" id="CHEBI:15378"/>
        <dbReference type="ChEBI" id="CHEBI:29999"/>
        <dbReference type="ChEBI" id="CHEBI:30616"/>
        <dbReference type="ChEBI" id="CHEBI:83421"/>
        <dbReference type="ChEBI" id="CHEBI:456216"/>
        <dbReference type="EC" id="2.7.11.1"/>
    </reaction>
</comment>
<dbReference type="Gene3D" id="3.30.450.20">
    <property type="entry name" value="PAS domain"/>
    <property type="match status" value="1"/>
</dbReference>
<feature type="region of interest" description="Disordered" evidence="15">
    <location>
        <begin position="430"/>
        <end position="479"/>
    </location>
</feature>
<feature type="region of interest" description="Disordered" evidence="15">
    <location>
        <begin position="1"/>
        <end position="20"/>
    </location>
</feature>
<evidence type="ECO:0000256" key="13">
    <source>
        <dbReference type="ARBA" id="ARBA00047899"/>
    </source>
</evidence>
<dbReference type="PROSITE" id="PS50112">
    <property type="entry name" value="PAS"/>
    <property type="match status" value="1"/>
</dbReference>
<evidence type="ECO:0000256" key="4">
    <source>
        <dbReference type="ARBA" id="ARBA00022543"/>
    </source>
</evidence>
<evidence type="ECO:0000313" key="18">
    <source>
        <dbReference type="EMBL" id="KAL2534727.1"/>
    </source>
</evidence>
<evidence type="ECO:0000256" key="12">
    <source>
        <dbReference type="ARBA" id="ARBA00023170"/>
    </source>
</evidence>
<keyword evidence="12" id="KW-0675">Receptor</keyword>
<dbReference type="GO" id="GO:0009881">
    <property type="term" value="F:photoreceptor activity"/>
    <property type="evidence" value="ECO:0007669"/>
    <property type="project" value="UniProtKB-KW"/>
</dbReference>
<dbReference type="PANTHER" id="PTHR44329">
    <property type="entry name" value="SERINE/THREONINE-PROTEIN KINASE TNNI3K-RELATED"/>
    <property type="match status" value="1"/>
</dbReference>
<dbReference type="NCBIfam" id="TIGR00229">
    <property type="entry name" value="sensory_box"/>
    <property type="match status" value="1"/>
</dbReference>
<dbReference type="SMART" id="SM00220">
    <property type="entry name" value="S_TKc"/>
    <property type="match status" value="1"/>
</dbReference>
<feature type="region of interest" description="Disordered" evidence="15">
    <location>
        <begin position="89"/>
        <end position="113"/>
    </location>
</feature>
<dbReference type="Proteomes" id="UP001604336">
    <property type="component" value="Unassembled WGS sequence"/>
</dbReference>
<keyword evidence="19" id="KW-1185">Reference proteome</keyword>
<proteinExistence type="predicted"/>
<feature type="region of interest" description="Disordered" evidence="15">
    <location>
        <begin position="292"/>
        <end position="378"/>
    </location>
</feature>
<evidence type="ECO:0000256" key="11">
    <source>
        <dbReference type="ARBA" id="ARBA00023136"/>
    </source>
</evidence>
<dbReference type="CDD" id="cd00130">
    <property type="entry name" value="PAS"/>
    <property type="match status" value="1"/>
</dbReference>
<dbReference type="InterPro" id="IPR051681">
    <property type="entry name" value="Ser/Thr_Kinases-Pseudokinases"/>
</dbReference>
<dbReference type="EC" id="2.7.11.1" evidence="2"/>
<evidence type="ECO:0000256" key="5">
    <source>
        <dbReference type="ARBA" id="ARBA00022606"/>
    </source>
</evidence>
<dbReference type="InterPro" id="IPR008271">
    <property type="entry name" value="Ser/Thr_kinase_AS"/>
</dbReference>
<keyword evidence="5" id="KW-0716">Sensory transduction</keyword>
<evidence type="ECO:0000256" key="9">
    <source>
        <dbReference type="ARBA" id="ARBA00022840"/>
    </source>
</evidence>
<keyword evidence="3" id="KW-0723">Serine/threonine-protein kinase</keyword>
<dbReference type="SUPFAM" id="SSF55785">
    <property type="entry name" value="PYP-like sensor domain (PAS domain)"/>
    <property type="match status" value="1"/>
</dbReference>
<dbReference type="AlphaFoldDB" id="A0ABD1VBX4"/>
<dbReference type="SMART" id="SM00091">
    <property type="entry name" value="PAS"/>
    <property type="match status" value="1"/>
</dbReference>
<dbReference type="InterPro" id="IPR001245">
    <property type="entry name" value="Ser-Thr/Tyr_kinase_cat_dom"/>
</dbReference>
<dbReference type="InterPro" id="IPR013767">
    <property type="entry name" value="PAS_fold"/>
</dbReference>
<keyword evidence="6" id="KW-0808">Transferase</keyword>
<dbReference type="FunFam" id="3.30.200.20:FF:000329">
    <property type="entry name" value="PAS domain-containing protein tyrosine kinase"/>
    <property type="match status" value="1"/>
</dbReference>
<dbReference type="InterPro" id="IPR011009">
    <property type="entry name" value="Kinase-like_dom_sf"/>
</dbReference>
<reference evidence="19" key="1">
    <citation type="submission" date="2024-07" db="EMBL/GenBank/DDBJ databases">
        <title>Two chromosome-level genome assemblies of Korean endemic species Abeliophyllum distichum and Forsythia ovata (Oleaceae).</title>
        <authorList>
            <person name="Jang H."/>
        </authorList>
    </citation>
    <scope>NUCLEOTIDE SEQUENCE [LARGE SCALE GENOMIC DNA]</scope>
</reference>
<dbReference type="Pfam" id="PF00989">
    <property type="entry name" value="PAS"/>
    <property type="match status" value="1"/>
</dbReference>
<dbReference type="InterPro" id="IPR000014">
    <property type="entry name" value="PAS"/>
</dbReference>
<feature type="compositionally biased region" description="Polar residues" evidence="15">
    <location>
        <begin position="42"/>
        <end position="51"/>
    </location>
</feature>
<feature type="region of interest" description="Disordered" evidence="15">
    <location>
        <begin position="32"/>
        <end position="69"/>
    </location>
</feature>
<evidence type="ECO:0000313" key="19">
    <source>
        <dbReference type="Proteomes" id="UP001604336"/>
    </source>
</evidence>
<comment type="subcellular location">
    <subcellularLocation>
        <location evidence="1">Membrane</location>
    </subcellularLocation>
</comment>
<dbReference type="GO" id="GO:0005524">
    <property type="term" value="F:ATP binding"/>
    <property type="evidence" value="ECO:0007669"/>
    <property type="project" value="UniProtKB-KW"/>
</dbReference>
<keyword evidence="11" id="KW-0472">Membrane</keyword>
<dbReference type="GO" id="GO:0004674">
    <property type="term" value="F:protein serine/threonine kinase activity"/>
    <property type="evidence" value="ECO:0007669"/>
    <property type="project" value="UniProtKB-KW"/>
</dbReference>
<evidence type="ECO:0000256" key="8">
    <source>
        <dbReference type="ARBA" id="ARBA00022777"/>
    </source>
</evidence>
<dbReference type="GO" id="GO:0016020">
    <property type="term" value="C:membrane"/>
    <property type="evidence" value="ECO:0007669"/>
    <property type="project" value="UniProtKB-SubCell"/>
</dbReference>
<dbReference type="InterPro" id="IPR035965">
    <property type="entry name" value="PAS-like_dom_sf"/>
</dbReference>
<evidence type="ECO:0000256" key="7">
    <source>
        <dbReference type="ARBA" id="ARBA00022741"/>
    </source>
</evidence>
<dbReference type="FunFam" id="1.10.510.10:FF:000476">
    <property type="entry name" value="PAS domain-containing protein tyrosine kinase family protein"/>
    <property type="match status" value="1"/>
</dbReference>
<comment type="catalytic activity">
    <reaction evidence="13">
        <text>L-threonyl-[protein] + ATP = O-phospho-L-threonyl-[protein] + ADP + H(+)</text>
        <dbReference type="Rhea" id="RHEA:46608"/>
        <dbReference type="Rhea" id="RHEA-COMP:11060"/>
        <dbReference type="Rhea" id="RHEA-COMP:11605"/>
        <dbReference type="ChEBI" id="CHEBI:15378"/>
        <dbReference type="ChEBI" id="CHEBI:30013"/>
        <dbReference type="ChEBI" id="CHEBI:30616"/>
        <dbReference type="ChEBI" id="CHEBI:61977"/>
        <dbReference type="ChEBI" id="CHEBI:456216"/>
        <dbReference type="EC" id="2.7.11.1"/>
    </reaction>
</comment>
<dbReference type="PRINTS" id="PR00109">
    <property type="entry name" value="TYRKINASE"/>
</dbReference>
<dbReference type="EMBL" id="JBFOLK010000002">
    <property type="protein sequence ID" value="KAL2534727.1"/>
    <property type="molecule type" value="Genomic_DNA"/>
</dbReference>
<keyword evidence="8 18" id="KW-0418">Kinase</keyword>
<accession>A0ABD1VBX4</accession>
<comment type="caution">
    <text evidence="18">The sequence shown here is derived from an EMBL/GenBank/DDBJ whole genome shotgun (WGS) entry which is preliminary data.</text>
</comment>
<feature type="domain" description="PAS" evidence="17">
    <location>
        <begin position="120"/>
        <end position="191"/>
    </location>
</feature>
<evidence type="ECO:0000256" key="15">
    <source>
        <dbReference type="SAM" id="MobiDB-lite"/>
    </source>
</evidence>
<feature type="compositionally biased region" description="Low complexity" evidence="15">
    <location>
        <begin position="467"/>
        <end position="479"/>
    </location>
</feature>
<feature type="compositionally biased region" description="Basic and acidic residues" evidence="15">
    <location>
        <begin position="303"/>
        <end position="332"/>
    </location>
</feature>
<evidence type="ECO:0000259" key="16">
    <source>
        <dbReference type="PROSITE" id="PS50011"/>
    </source>
</evidence>
<evidence type="ECO:0000256" key="3">
    <source>
        <dbReference type="ARBA" id="ARBA00022527"/>
    </source>
</evidence>
<feature type="compositionally biased region" description="Polar residues" evidence="15">
    <location>
        <begin position="440"/>
        <end position="466"/>
    </location>
</feature>
<feature type="domain" description="Protein kinase" evidence="16">
    <location>
        <begin position="501"/>
        <end position="761"/>
    </location>
</feature>
<dbReference type="Pfam" id="PF07714">
    <property type="entry name" value="PK_Tyr_Ser-Thr"/>
    <property type="match status" value="1"/>
</dbReference>
<dbReference type="PANTHER" id="PTHR44329:SF47">
    <property type="entry name" value="SERINE_THREONINE-PROTEIN KINASE ROCO5-RELATED"/>
    <property type="match status" value="1"/>
</dbReference>
<sequence>MENNAKESSAASGAPPLAEELLRKIQELETGHAQLKQEISKLMNSPSSPTHHNYKQRSHSISPQRVPWRRASGGDGGLVAAWKRGSASFRHSSPLQRESSSKDIHSGGDGGAGPAAVKFTDKQYLTILQSMGQSVHILDLNGRIVYWNRSAENLYGYSAAEALGMGVIELLTDAQDFGVASNIIRRVMTGESWTGQFPVKNKRGDRFLVISTNTPFYDDDGSLVGLVCVSSDARPFLEPQAVISEPKPLETDSRFSRSRSFASAKLGLDPQQPLQAAISSKISNFASKVSNKVKSKIRSGENGSDRDIGSGDSHHSDHGFSDAALSDHREDAASSGASTPRGDTNPFPFGVFSGVSHEENSPVNPSRDSGDESEGKPGMSKIITLKAEAWIGKKGLAWPWKGNERDGSETKTSHLVWPWLHNDQENELGEQKSASAILKSENQVSETNRTAISEASGSWSSPFNVNSTSTASSGGSTSSTAVNKIDMVSDCLDYEILWEDLTIGEQIGQGSCGTVYHALWFGSDVAVKVFSRQEYSDDVIFSFRQEVSLMKRLRHPNILLFMGAVTSPQRLCIVTEFLPRGSLFRLLQRNTSKLDWRRQIHMALDIARGMNYLHRCNPPIVHRDLKSSNLLVDKNWTVKVGDFGLSRLKRETYLTTKTGKGTPQWMAPEVLRNEPSNEKVDVYSFGIILWELVTQKIPWDNLNSMQVIGAVGFMNQRLEIPRDVDPQWASIIESCWQSEPQNRPSFQELMEKLKDLQRQYVIQFQAGRSVAWRLWPKRAVDTNGMFGKLGWAIFDWIEEERSLKFSVILCIASIFTLTSLSRFVSGAGKTMAVGACDELLVVSG</sequence>
<organism evidence="18 19">
    <name type="scientific">Abeliophyllum distichum</name>
    <dbReference type="NCBI Taxonomy" id="126358"/>
    <lineage>
        <taxon>Eukaryota</taxon>
        <taxon>Viridiplantae</taxon>
        <taxon>Streptophyta</taxon>
        <taxon>Embryophyta</taxon>
        <taxon>Tracheophyta</taxon>
        <taxon>Spermatophyta</taxon>
        <taxon>Magnoliopsida</taxon>
        <taxon>eudicotyledons</taxon>
        <taxon>Gunneridae</taxon>
        <taxon>Pentapetalae</taxon>
        <taxon>asterids</taxon>
        <taxon>lamiids</taxon>
        <taxon>Lamiales</taxon>
        <taxon>Oleaceae</taxon>
        <taxon>Forsythieae</taxon>
        <taxon>Abeliophyllum</taxon>
    </lineage>
</organism>
<keyword evidence="10" id="KW-0157">Chromophore</keyword>
<dbReference type="PROSITE" id="PS50011">
    <property type="entry name" value="PROTEIN_KINASE_DOM"/>
    <property type="match status" value="1"/>
</dbReference>
<dbReference type="SUPFAM" id="SSF56112">
    <property type="entry name" value="Protein kinase-like (PK-like)"/>
    <property type="match status" value="1"/>
</dbReference>
<feature type="compositionally biased region" description="Polar residues" evidence="15">
    <location>
        <begin position="89"/>
        <end position="98"/>
    </location>
</feature>
<evidence type="ECO:0000256" key="14">
    <source>
        <dbReference type="ARBA" id="ARBA00048679"/>
    </source>
</evidence>
<dbReference type="Gene3D" id="3.30.200.20">
    <property type="entry name" value="Phosphorylase Kinase, domain 1"/>
    <property type="match status" value="1"/>
</dbReference>
<protein>
    <recommendedName>
        <fullName evidence="2">non-specific serine/threonine protein kinase</fullName>
        <ecNumber evidence="2">2.7.11.1</ecNumber>
    </recommendedName>
</protein>
<dbReference type="PROSITE" id="PS00108">
    <property type="entry name" value="PROTEIN_KINASE_ST"/>
    <property type="match status" value="1"/>
</dbReference>
<feature type="compositionally biased region" description="Polar residues" evidence="15">
    <location>
        <begin position="1"/>
        <end position="11"/>
    </location>
</feature>
<evidence type="ECO:0000256" key="10">
    <source>
        <dbReference type="ARBA" id="ARBA00022991"/>
    </source>
</evidence>
<evidence type="ECO:0000259" key="17">
    <source>
        <dbReference type="PROSITE" id="PS50112"/>
    </source>
</evidence>
<evidence type="ECO:0000256" key="6">
    <source>
        <dbReference type="ARBA" id="ARBA00022679"/>
    </source>
</evidence>
<dbReference type="InterPro" id="IPR000719">
    <property type="entry name" value="Prot_kinase_dom"/>
</dbReference>